<feature type="transmembrane region" description="Helical" evidence="6">
    <location>
        <begin position="367"/>
        <end position="388"/>
    </location>
</feature>
<sequence length="652" mass="68287">MPGHGRITLALACLLAIGCNVNDTAPDLLRVVDVAPRELESGDRLEVLGTNLPTGEAREATITFRGTLKRPGEAPIEGQTIVVDKARISTDKVSAAVSEALVARFCGQGDDAAHTTFHGNVTVTLETKAEGALPVTGSVKDVTIDVRPKAPRRAIALARERDGQRALDFLGITVSPDAPTSSGIVVAAVRPDSPAAAARIEGGDVITSFEGMKVTSVADVIPSGEERAPLATVRRGAEEPRVLPISIEGFHASAPSDLLGAAIVLGLSAATLLVFATPLGALVAWLVRRVASRLAAQRNGKKALARSPVARLASEVHREVASAIAPPDADPILSKLAPVLAFAAISATFVVMPFSQRLVGADLDVGMLFLLALLALLGLGFVTGGSLAGQAWSVLRGLRGAGRVFLQELPALVAIVCVVSSTGSLRLEDIVAAQGGQGGSPFDAGGWPWHWFVFRNPATFVLFLAYVTSMITADGRASGALREAEANGDELAPPAKIGARQLLFYFGEWAHVFVACGIASAIFLGGWQLPGVAGATQESAGALKIVGALLFLLKSWGLVLTVVWLRWALPRLCAEERSRIALRWFLPLALVASAFVLLGGLATTTIGFGRNAGLVSGVVTFVTWAAFAAHFVRRIQVDLRETRSPLHLNPLI</sequence>
<dbReference type="Gene3D" id="2.30.42.10">
    <property type="match status" value="1"/>
</dbReference>
<evidence type="ECO:0000313" key="9">
    <source>
        <dbReference type="Proteomes" id="UP000309215"/>
    </source>
</evidence>
<comment type="caution">
    <text evidence="8">The sequence shown here is derived from an EMBL/GenBank/DDBJ whole genome shotgun (WGS) entry which is preliminary data.</text>
</comment>
<protein>
    <submittedName>
        <fullName evidence="8">PDZ domain-containing protein</fullName>
    </submittedName>
</protein>
<dbReference type="OrthoDB" id="9803734at2"/>
<evidence type="ECO:0000256" key="5">
    <source>
        <dbReference type="RuleBase" id="RU000471"/>
    </source>
</evidence>
<dbReference type="GO" id="GO:0005886">
    <property type="term" value="C:plasma membrane"/>
    <property type="evidence" value="ECO:0007669"/>
    <property type="project" value="UniProtKB-SubCell"/>
</dbReference>
<accession>A0A4U1JBG6</accession>
<evidence type="ECO:0000256" key="4">
    <source>
        <dbReference type="ARBA" id="ARBA00023136"/>
    </source>
</evidence>
<keyword evidence="2 5" id="KW-0812">Transmembrane</keyword>
<feature type="transmembrane region" description="Helical" evidence="6">
    <location>
        <begin position="336"/>
        <end position="355"/>
    </location>
</feature>
<feature type="domain" description="PDZ" evidence="7">
    <location>
        <begin position="154"/>
        <end position="236"/>
    </location>
</feature>
<keyword evidence="4 6" id="KW-0472">Membrane</keyword>
<reference evidence="8 9" key="1">
    <citation type="submission" date="2019-04" db="EMBL/GenBank/DDBJ databases">
        <authorList>
            <person name="Li Y."/>
            <person name="Wang J."/>
        </authorList>
    </citation>
    <scope>NUCLEOTIDE SEQUENCE [LARGE SCALE GENOMIC DNA]</scope>
    <source>
        <strain evidence="8 9">DSM 14668</strain>
    </source>
</reference>
<name>A0A4U1JBG6_9BACT</name>
<evidence type="ECO:0000259" key="7">
    <source>
        <dbReference type="PROSITE" id="PS50106"/>
    </source>
</evidence>
<keyword evidence="9" id="KW-1185">Reference proteome</keyword>
<dbReference type="AlphaFoldDB" id="A0A4U1JBG6"/>
<evidence type="ECO:0000256" key="2">
    <source>
        <dbReference type="ARBA" id="ARBA00022692"/>
    </source>
</evidence>
<dbReference type="SMART" id="SM00228">
    <property type="entry name" value="PDZ"/>
    <property type="match status" value="1"/>
</dbReference>
<evidence type="ECO:0000256" key="1">
    <source>
        <dbReference type="ARBA" id="ARBA00004141"/>
    </source>
</evidence>
<comment type="subcellular location">
    <subcellularLocation>
        <location evidence="5">Cell membrane</location>
        <topology evidence="5">Multi-pass membrane protein</topology>
    </subcellularLocation>
    <subcellularLocation>
        <location evidence="1">Membrane</location>
        <topology evidence="1">Multi-pass membrane protein</topology>
    </subcellularLocation>
</comment>
<dbReference type="RefSeq" id="WP_136931269.1">
    <property type="nucleotide sequence ID" value="NZ_SSMQ01000024.1"/>
</dbReference>
<dbReference type="GO" id="GO:0009060">
    <property type="term" value="P:aerobic respiration"/>
    <property type="evidence" value="ECO:0007669"/>
    <property type="project" value="TreeGrafter"/>
</dbReference>
<dbReference type="Pfam" id="PF00146">
    <property type="entry name" value="NADHdh"/>
    <property type="match status" value="1"/>
</dbReference>
<dbReference type="PANTHER" id="PTHR11432">
    <property type="entry name" value="NADH DEHYDROGENASE SUBUNIT 1"/>
    <property type="match status" value="1"/>
</dbReference>
<dbReference type="PROSITE" id="PS50106">
    <property type="entry name" value="PDZ"/>
    <property type="match status" value="1"/>
</dbReference>
<dbReference type="Pfam" id="PF13180">
    <property type="entry name" value="PDZ_2"/>
    <property type="match status" value="1"/>
</dbReference>
<feature type="transmembrane region" description="Helical" evidence="6">
    <location>
        <begin position="409"/>
        <end position="427"/>
    </location>
</feature>
<dbReference type="InterPro" id="IPR001694">
    <property type="entry name" value="NADH_UbQ_OxRdtase_su1/FPO"/>
</dbReference>
<proteinExistence type="inferred from homology"/>
<dbReference type="InterPro" id="IPR001478">
    <property type="entry name" value="PDZ"/>
</dbReference>
<evidence type="ECO:0000313" key="8">
    <source>
        <dbReference type="EMBL" id="TKD04544.1"/>
    </source>
</evidence>
<dbReference type="PANTHER" id="PTHR11432:SF3">
    <property type="entry name" value="NADH-UBIQUINONE OXIDOREDUCTASE CHAIN 1"/>
    <property type="match status" value="1"/>
</dbReference>
<evidence type="ECO:0000256" key="6">
    <source>
        <dbReference type="SAM" id="Phobius"/>
    </source>
</evidence>
<dbReference type="GO" id="GO:0003954">
    <property type="term" value="F:NADH dehydrogenase activity"/>
    <property type="evidence" value="ECO:0007669"/>
    <property type="project" value="TreeGrafter"/>
</dbReference>
<feature type="transmembrane region" description="Helical" evidence="6">
    <location>
        <begin position="614"/>
        <end position="632"/>
    </location>
</feature>
<dbReference type="PROSITE" id="PS51257">
    <property type="entry name" value="PROKAR_LIPOPROTEIN"/>
    <property type="match status" value="1"/>
</dbReference>
<dbReference type="EMBL" id="SSMQ01000024">
    <property type="protein sequence ID" value="TKD04544.1"/>
    <property type="molecule type" value="Genomic_DNA"/>
</dbReference>
<gene>
    <name evidence="8" type="ORF">E8A74_23350</name>
</gene>
<feature type="transmembrane region" description="Helical" evidence="6">
    <location>
        <begin position="258"/>
        <end position="287"/>
    </location>
</feature>
<feature type="transmembrane region" description="Helical" evidence="6">
    <location>
        <begin position="581"/>
        <end position="602"/>
    </location>
</feature>
<comment type="similarity">
    <text evidence="5">Belongs to the complex I subunit 1 family.</text>
</comment>
<dbReference type="SUPFAM" id="SSF50156">
    <property type="entry name" value="PDZ domain-like"/>
    <property type="match status" value="1"/>
</dbReference>
<feature type="transmembrane region" description="Helical" evidence="6">
    <location>
        <begin position="502"/>
        <end position="525"/>
    </location>
</feature>
<evidence type="ECO:0000256" key="3">
    <source>
        <dbReference type="ARBA" id="ARBA00022989"/>
    </source>
</evidence>
<dbReference type="InterPro" id="IPR036034">
    <property type="entry name" value="PDZ_sf"/>
</dbReference>
<keyword evidence="5" id="KW-0520">NAD</keyword>
<dbReference type="Proteomes" id="UP000309215">
    <property type="component" value="Unassembled WGS sequence"/>
</dbReference>
<keyword evidence="3 6" id="KW-1133">Transmembrane helix</keyword>
<feature type="transmembrane region" description="Helical" evidence="6">
    <location>
        <begin position="447"/>
        <end position="467"/>
    </location>
</feature>
<feature type="transmembrane region" description="Helical" evidence="6">
    <location>
        <begin position="545"/>
        <end position="569"/>
    </location>
</feature>
<organism evidence="8 9">
    <name type="scientific">Polyangium fumosum</name>
    <dbReference type="NCBI Taxonomy" id="889272"/>
    <lineage>
        <taxon>Bacteria</taxon>
        <taxon>Pseudomonadati</taxon>
        <taxon>Myxococcota</taxon>
        <taxon>Polyangia</taxon>
        <taxon>Polyangiales</taxon>
        <taxon>Polyangiaceae</taxon>
        <taxon>Polyangium</taxon>
    </lineage>
</organism>